<accession>A0ABU2ZTV0</accession>
<reference evidence="2 3" key="1">
    <citation type="submission" date="2023-09" db="EMBL/GenBank/DDBJ databases">
        <authorList>
            <person name="Rey-Velasco X."/>
        </authorList>
    </citation>
    <scope>NUCLEOTIDE SEQUENCE [LARGE SCALE GENOMIC DNA]</scope>
    <source>
        <strain evidence="2 3">P117</strain>
    </source>
</reference>
<keyword evidence="3" id="KW-1185">Reference proteome</keyword>
<evidence type="ECO:0000313" key="2">
    <source>
        <dbReference type="EMBL" id="MDT0594832.1"/>
    </source>
</evidence>
<evidence type="ECO:0000256" key="1">
    <source>
        <dbReference type="HAMAP-Rule" id="MF_00386"/>
    </source>
</evidence>
<evidence type="ECO:0000313" key="3">
    <source>
        <dbReference type="Proteomes" id="UP001253545"/>
    </source>
</evidence>
<dbReference type="SMART" id="SM01234">
    <property type="entry name" value="Haemolytic"/>
    <property type="match status" value="1"/>
</dbReference>
<comment type="subcellular location">
    <subcellularLocation>
        <location evidence="1">Cell membrane</location>
        <topology evidence="1">Peripheral membrane protein</topology>
        <orientation evidence="1">Cytoplasmic side</orientation>
    </subcellularLocation>
</comment>
<comment type="similarity">
    <text evidence="1">Belongs to the UPF0161 family.</text>
</comment>
<organism evidence="2 3">
    <name type="scientific">Glaciecola petra</name>
    <dbReference type="NCBI Taxonomy" id="3075602"/>
    <lineage>
        <taxon>Bacteria</taxon>
        <taxon>Pseudomonadati</taxon>
        <taxon>Pseudomonadota</taxon>
        <taxon>Gammaproteobacteria</taxon>
        <taxon>Alteromonadales</taxon>
        <taxon>Alteromonadaceae</taxon>
        <taxon>Glaciecola</taxon>
    </lineage>
</organism>
<proteinExistence type="inferred from homology"/>
<dbReference type="PANTHER" id="PTHR33383">
    <property type="entry name" value="MEMBRANE PROTEIN INSERTION EFFICIENCY FACTOR-RELATED"/>
    <property type="match status" value="1"/>
</dbReference>
<gene>
    <name evidence="2" type="primary">yidD</name>
    <name evidence="2" type="ORF">RM552_08275</name>
</gene>
<dbReference type="Pfam" id="PF01809">
    <property type="entry name" value="YidD"/>
    <property type="match status" value="1"/>
</dbReference>
<protein>
    <recommendedName>
        <fullName evidence="1">Putative membrane protein insertion efficiency factor</fullName>
    </recommendedName>
</protein>
<keyword evidence="1" id="KW-0472">Membrane</keyword>
<keyword evidence="1" id="KW-1003">Cell membrane</keyword>
<comment type="caution">
    <text evidence="2">The sequence shown here is derived from an EMBL/GenBank/DDBJ whole genome shotgun (WGS) entry which is preliminary data.</text>
</comment>
<dbReference type="HAMAP" id="MF_00386">
    <property type="entry name" value="UPF0161_YidD"/>
    <property type="match status" value="1"/>
</dbReference>
<dbReference type="EMBL" id="JAVRHX010000002">
    <property type="protein sequence ID" value="MDT0594832.1"/>
    <property type="molecule type" value="Genomic_DNA"/>
</dbReference>
<sequence length="99" mass="10898">MQITKLISTILAAPLLLIIRLYQLFISPMLGQNCRFHPTCSCYAHQALKTHGPLKGSVLAIKRIVKCQPLHPGGIDPVPKAHNAKVALNKTHKKSKLIT</sequence>
<dbReference type="Proteomes" id="UP001253545">
    <property type="component" value="Unassembled WGS sequence"/>
</dbReference>
<comment type="function">
    <text evidence="1">Could be involved in insertion of integral membrane proteins into the membrane.</text>
</comment>
<dbReference type="InterPro" id="IPR002696">
    <property type="entry name" value="Membr_insert_effic_factor_YidD"/>
</dbReference>
<name>A0ABU2ZTV0_9ALTE</name>
<dbReference type="NCBIfam" id="TIGR00278">
    <property type="entry name" value="membrane protein insertion efficiency factor YidD"/>
    <property type="match status" value="1"/>
</dbReference>
<dbReference type="RefSeq" id="WP_311368355.1">
    <property type="nucleotide sequence ID" value="NZ_JAVRHX010000002.1"/>
</dbReference>
<dbReference type="PANTHER" id="PTHR33383:SF1">
    <property type="entry name" value="MEMBRANE PROTEIN INSERTION EFFICIENCY FACTOR-RELATED"/>
    <property type="match status" value="1"/>
</dbReference>